<dbReference type="GO" id="GO:0097191">
    <property type="term" value="P:extrinsic apoptotic signaling pathway"/>
    <property type="evidence" value="ECO:0007669"/>
    <property type="project" value="TreeGrafter"/>
</dbReference>
<accession>A0A452TMF7</accession>
<protein>
    <recommendedName>
        <fullName evidence="2">Death domain-containing protein</fullName>
    </recommendedName>
</protein>
<dbReference type="InterPro" id="IPR011029">
    <property type="entry name" value="DEATH-like_dom_sf"/>
</dbReference>
<dbReference type="GO" id="GO:0005123">
    <property type="term" value="F:death receptor binding"/>
    <property type="evidence" value="ECO:0007669"/>
    <property type="project" value="TreeGrafter"/>
</dbReference>
<feature type="region of interest" description="Disordered" evidence="1">
    <location>
        <begin position="128"/>
        <end position="192"/>
    </location>
</feature>
<dbReference type="GO" id="GO:0031265">
    <property type="term" value="C:CD95 death-inducing signaling complex"/>
    <property type="evidence" value="ECO:0007669"/>
    <property type="project" value="TreeGrafter"/>
</dbReference>
<dbReference type="Gene3D" id="1.10.533.10">
    <property type="entry name" value="Death Domain, Fas"/>
    <property type="match status" value="1"/>
</dbReference>
<feature type="domain" description="Death" evidence="2">
    <location>
        <begin position="24"/>
        <end position="67"/>
    </location>
</feature>
<dbReference type="GO" id="GO:0045089">
    <property type="term" value="P:positive regulation of innate immune response"/>
    <property type="evidence" value="ECO:0007669"/>
    <property type="project" value="TreeGrafter"/>
</dbReference>
<dbReference type="PROSITE" id="PS50017">
    <property type="entry name" value="DEATH_DOMAIN"/>
    <property type="match status" value="1"/>
</dbReference>
<dbReference type="InterPro" id="IPR016729">
    <property type="entry name" value="FADD"/>
</dbReference>
<dbReference type="Ensembl" id="ENSUMAT00000011288.1">
    <property type="protein sequence ID" value="ENSUMAP00000009429.1"/>
    <property type="gene ID" value="ENSUMAG00000007134.1"/>
</dbReference>
<dbReference type="PANTHER" id="PTHR15077:SF10">
    <property type="entry name" value="FAS-ASSOCIATED DEATH DOMAIN PROTEIN"/>
    <property type="match status" value="1"/>
</dbReference>
<organism evidence="3">
    <name type="scientific">Ursus maritimus</name>
    <name type="common">Polar bear</name>
    <name type="synonym">Thalarctos maritimus</name>
    <dbReference type="NCBI Taxonomy" id="29073"/>
    <lineage>
        <taxon>Eukaryota</taxon>
        <taxon>Metazoa</taxon>
        <taxon>Chordata</taxon>
        <taxon>Craniata</taxon>
        <taxon>Vertebrata</taxon>
        <taxon>Euteleostomi</taxon>
        <taxon>Mammalia</taxon>
        <taxon>Eutheria</taxon>
        <taxon>Laurasiatheria</taxon>
        <taxon>Carnivora</taxon>
        <taxon>Caniformia</taxon>
        <taxon>Ursidae</taxon>
        <taxon>Ursus</taxon>
    </lineage>
</organism>
<evidence type="ECO:0000313" key="3">
    <source>
        <dbReference type="Ensembl" id="ENSUMAP00000009429"/>
    </source>
</evidence>
<dbReference type="AlphaFoldDB" id="A0A452TMF7"/>
<evidence type="ECO:0000259" key="2">
    <source>
        <dbReference type="PROSITE" id="PS50017"/>
    </source>
</evidence>
<sequence length="192" mass="21183">MWGYLSPNTLPRLLINHFLLSPDLRAAFDIICDNVGKDWRRLARHLKVTDAKIDAIEEKYPRNLTEQRQISDVLRSLMAYEISCRKGRCQTPARAPASPCTPLPPSYPHAAVIEASMTCGFRTGNSPWPARSCGRSPSPPRCEGTRFPPRTRIPGPPWRAAAGHAVREEEQGSGAAARGLPSRPGSESQDSE</sequence>
<name>A0A452TMF7_URSMA</name>
<dbReference type="SUPFAM" id="SSF47986">
    <property type="entry name" value="DEATH domain"/>
    <property type="match status" value="1"/>
</dbReference>
<dbReference type="InterPro" id="IPR000488">
    <property type="entry name" value="Death_dom"/>
</dbReference>
<reference evidence="3" key="1">
    <citation type="submission" date="2019-03" db="UniProtKB">
        <authorList>
            <consortium name="Ensembl"/>
        </authorList>
    </citation>
    <scope>IDENTIFICATION</scope>
</reference>
<dbReference type="GO" id="GO:0089720">
    <property type="term" value="F:caspase binding"/>
    <property type="evidence" value="ECO:0007669"/>
    <property type="project" value="TreeGrafter"/>
</dbReference>
<proteinExistence type="predicted"/>
<dbReference type="Pfam" id="PF00531">
    <property type="entry name" value="Death"/>
    <property type="match status" value="1"/>
</dbReference>
<evidence type="ECO:0000256" key="1">
    <source>
        <dbReference type="SAM" id="MobiDB-lite"/>
    </source>
</evidence>
<dbReference type="PANTHER" id="PTHR15077">
    <property type="entry name" value="FAS-ASSOCIATING DEATH DOMAIN-CONTAINING PROTEIN FADD"/>
    <property type="match status" value="1"/>
</dbReference>